<keyword evidence="2" id="KW-1185">Reference proteome</keyword>
<proteinExistence type="predicted"/>
<gene>
    <name evidence="1" type="ORF">BN2614_LOCUS2</name>
</gene>
<dbReference type="AlphaFoldDB" id="A0A9X9LIW1"/>
<organism evidence="1 2">
    <name type="scientific">Gulo gulo</name>
    <name type="common">Wolverine</name>
    <name type="synonym">Gluton</name>
    <dbReference type="NCBI Taxonomy" id="48420"/>
    <lineage>
        <taxon>Eukaryota</taxon>
        <taxon>Metazoa</taxon>
        <taxon>Chordata</taxon>
        <taxon>Craniata</taxon>
        <taxon>Vertebrata</taxon>
        <taxon>Euteleostomi</taxon>
        <taxon>Mammalia</taxon>
        <taxon>Eutheria</taxon>
        <taxon>Laurasiatheria</taxon>
        <taxon>Carnivora</taxon>
        <taxon>Caniformia</taxon>
        <taxon>Musteloidea</taxon>
        <taxon>Mustelidae</taxon>
        <taxon>Guloninae</taxon>
        <taxon>Gulo</taxon>
    </lineage>
</organism>
<sequence length="48" mass="5564">MNTTVSYKGKRKNAVCLKRYGTKLPGSKSSAIYKVIEDHRQKVYFLRV</sequence>
<evidence type="ECO:0000313" key="2">
    <source>
        <dbReference type="Proteomes" id="UP000269945"/>
    </source>
</evidence>
<dbReference type="EMBL" id="CYRY02004880">
    <property type="protein sequence ID" value="VCW69343.1"/>
    <property type="molecule type" value="Genomic_DNA"/>
</dbReference>
<name>A0A9X9LIW1_GULGU</name>
<evidence type="ECO:0000313" key="1">
    <source>
        <dbReference type="EMBL" id="VCW69343.1"/>
    </source>
</evidence>
<reference evidence="1 2" key="1">
    <citation type="submission" date="2018-10" db="EMBL/GenBank/DDBJ databases">
        <authorList>
            <person name="Ekblom R."/>
            <person name="Jareborg N."/>
        </authorList>
    </citation>
    <scope>NUCLEOTIDE SEQUENCE [LARGE SCALE GENOMIC DNA]</scope>
    <source>
        <tissue evidence="1">Muscle</tissue>
    </source>
</reference>
<dbReference type="Proteomes" id="UP000269945">
    <property type="component" value="Unassembled WGS sequence"/>
</dbReference>
<protein>
    <submittedName>
        <fullName evidence="1">Uncharacterized protein</fullName>
    </submittedName>
</protein>
<comment type="caution">
    <text evidence="1">The sequence shown here is derived from an EMBL/GenBank/DDBJ whole genome shotgun (WGS) entry which is preliminary data.</text>
</comment>
<accession>A0A9X9LIW1</accession>